<dbReference type="Pfam" id="PF00702">
    <property type="entry name" value="Hydrolase"/>
    <property type="match status" value="1"/>
</dbReference>
<sequence length="256" mass="27616">MNVLILDLDDTLVDDTLATRESVVQVLASAGMAADATTVDQALSHIRKMWSRHPHRHTGPLTSVSGWEALWLPRRGSGLPATVEASLDMHAIQVWATIMESLGGNPDQAITMARDFRTCRRRALRLLPDVDSGMEMLGRKHSIWVATNGLPAQQHMKIAATGLKPLLDRILISGEIGVTKADPRFAAAVGRLLRQDGQQLCLVVGDSTTQDLRLADNGGWPAAHICPEGECAAGTPHGPAVHHGPSLAQVRMRCDC</sequence>
<dbReference type="SUPFAM" id="SSF56784">
    <property type="entry name" value="HAD-like"/>
    <property type="match status" value="1"/>
</dbReference>
<name>A0A1C6R846_9ACTN</name>
<dbReference type="PANTHER" id="PTHR46470:SF2">
    <property type="entry name" value="GLYCERALDEHYDE 3-PHOSPHATE PHOSPHATASE"/>
    <property type="match status" value="1"/>
</dbReference>
<dbReference type="SFLD" id="SFLDG01129">
    <property type="entry name" value="C1.5:_HAD__Beta-PGM__Phosphata"/>
    <property type="match status" value="1"/>
</dbReference>
<reference evidence="4 5" key="1">
    <citation type="submission" date="2016-06" db="EMBL/GenBank/DDBJ databases">
        <authorList>
            <person name="Kjaerup R.B."/>
            <person name="Dalgaard T.S."/>
            <person name="Juul-Madsen H.R."/>
        </authorList>
    </citation>
    <scope>NUCLEOTIDE SEQUENCE [LARGE SCALE GENOMIC DNA]</scope>
    <source>
        <strain evidence="4 5">DSM 43818</strain>
    </source>
</reference>
<evidence type="ECO:0000256" key="2">
    <source>
        <dbReference type="ARBA" id="ARBA00022801"/>
    </source>
</evidence>
<dbReference type="Proteomes" id="UP000199699">
    <property type="component" value="Unassembled WGS sequence"/>
</dbReference>
<proteinExistence type="predicted"/>
<dbReference type="OrthoDB" id="3381332at2"/>
<accession>A0A1C6R846</accession>
<dbReference type="PANTHER" id="PTHR46470">
    <property type="entry name" value="N-ACYLNEURAMINATE-9-PHOSPHATASE"/>
    <property type="match status" value="1"/>
</dbReference>
<organism evidence="4 5">
    <name type="scientific">Micromonospora nigra</name>
    <dbReference type="NCBI Taxonomy" id="145857"/>
    <lineage>
        <taxon>Bacteria</taxon>
        <taxon>Bacillati</taxon>
        <taxon>Actinomycetota</taxon>
        <taxon>Actinomycetes</taxon>
        <taxon>Micromonosporales</taxon>
        <taxon>Micromonosporaceae</taxon>
        <taxon>Micromonospora</taxon>
    </lineage>
</organism>
<gene>
    <name evidence="4" type="ORF">GA0070616_0118</name>
</gene>
<evidence type="ECO:0000256" key="3">
    <source>
        <dbReference type="ARBA" id="ARBA00022842"/>
    </source>
</evidence>
<evidence type="ECO:0000313" key="5">
    <source>
        <dbReference type="Proteomes" id="UP000199699"/>
    </source>
</evidence>
<dbReference type="GO" id="GO:0046872">
    <property type="term" value="F:metal ion binding"/>
    <property type="evidence" value="ECO:0007669"/>
    <property type="project" value="UniProtKB-KW"/>
</dbReference>
<dbReference type="GO" id="GO:0016791">
    <property type="term" value="F:phosphatase activity"/>
    <property type="evidence" value="ECO:0007669"/>
    <property type="project" value="TreeGrafter"/>
</dbReference>
<evidence type="ECO:0000256" key="1">
    <source>
        <dbReference type="ARBA" id="ARBA00022723"/>
    </source>
</evidence>
<dbReference type="InterPro" id="IPR023198">
    <property type="entry name" value="PGP-like_dom2"/>
</dbReference>
<dbReference type="InterPro" id="IPR023214">
    <property type="entry name" value="HAD_sf"/>
</dbReference>
<keyword evidence="2 4" id="KW-0378">Hydrolase</keyword>
<dbReference type="AlphaFoldDB" id="A0A1C6R846"/>
<keyword evidence="3" id="KW-0460">Magnesium</keyword>
<keyword evidence="5" id="KW-1185">Reference proteome</keyword>
<dbReference type="STRING" id="145857.GA0070616_0118"/>
<dbReference type="RefSeq" id="WP_091074757.1">
    <property type="nucleotide sequence ID" value="NZ_FMHT01000002.1"/>
</dbReference>
<keyword evidence="1" id="KW-0479">Metal-binding</keyword>
<protein>
    <submittedName>
        <fullName evidence="4">Putative hydrolase of the HAD superfamily</fullName>
    </submittedName>
</protein>
<dbReference type="SFLD" id="SFLDS00003">
    <property type="entry name" value="Haloacid_Dehalogenase"/>
    <property type="match status" value="1"/>
</dbReference>
<dbReference type="InterPro" id="IPR036412">
    <property type="entry name" value="HAD-like_sf"/>
</dbReference>
<dbReference type="Gene3D" id="3.40.50.1000">
    <property type="entry name" value="HAD superfamily/HAD-like"/>
    <property type="match status" value="1"/>
</dbReference>
<evidence type="ECO:0000313" key="4">
    <source>
        <dbReference type="EMBL" id="SCL13069.1"/>
    </source>
</evidence>
<dbReference type="Gene3D" id="1.10.150.240">
    <property type="entry name" value="Putative phosphatase, domain 2"/>
    <property type="match status" value="1"/>
</dbReference>
<dbReference type="InterPro" id="IPR051400">
    <property type="entry name" value="HAD-like_hydrolase"/>
</dbReference>
<dbReference type="EMBL" id="FMHT01000002">
    <property type="protein sequence ID" value="SCL13069.1"/>
    <property type="molecule type" value="Genomic_DNA"/>
</dbReference>